<name>A0A0M0K3E8_9EUKA</name>
<proteinExistence type="predicted"/>
<feature type="compositionally biased region" description="Polar residues" evidence="1">
    <location>
        <begin position="150"/>
        <end position="165"/>
    </location>
</feature>
<accession>A0A0M0K3E8</accession>
<evidence type="ECO:0000313" key="2">
    <source>
        <dbReference type="EMBL" id="KOO32908.1"/>
    </source>
</evidence>
<protein>
    <recommendedName>
        <fullName evidence="4">Ubiquitin-like domain-containing protein</fullName>
    </recommendedName>
</protein>
<evidence type="ECO:0000256" key="1">
    <source>
        <dbReference type="SAM" id="MobiDB-lite"/>
    </source>
</evidence>
<dbReference type="EMBL" id="JWZX01001653">
    <property type="protein sequence ID" value="KOO32908.1"/>
    <property type="molecule type" value="Genomic_DNA"/>
</dbReference>
<keyword evidence="3" id="KW-1185">Reference proteome</keyword>
<reference evidence="3" key="1">
    <citation type="journal article" date="2015" name="PLoS Genet.">
        <title>Genome Sequence and Transcriptome Analyses of Chrysochromulina tobin: Metabolic Tools for Enhanced Algal Fitness in the Prominent Order Prymnesiales (Haptophyceae).</title>
        <authorList>
            <person name="Hovde B.T."/>
            <person name="Deodato C.R."/>
            <person name="Hunsperger H.M."/>
            <person name="Ryken S.A."/>
            <person name="Yost W."/>
            <person name="Jha R.K."/>
            <person name="Patterson J."/>
            <person name="Monnat R.J. Jr."/>
            <person name="Barlow S.B."/>
            <person name="Starkenburg S.R."/>
            <person name="Cattolico R.A."/>
        </authorList>
    </citation>
    <scope>NUCLEOTIDE SEQUENCE</scope>
    <source>
        <strain evidence="3">CCMP291</strain>
    </source>
</reference>
<organism evidence="2 3">
    <name type="scientific">Chrysochromulina tobinii</name>
    <dbReference type="NCBI Taxonomy" id="1460289"/>
    <lineage>
        <taxon>Eukaryota</taxon>
        <taxon>Haptista</taxon>
        <taxon>Haptophyta</taxon>
        <taxon>Prymnesiophyceae</taxon>
        <taxon>Prymnesiales</taxon>
        <taxon>Chrysochromulinaceae</taxon>
        <taxon>Chrysochromulina</taxon>
    </lineage>
</organism>
<gene>
    <name evidence="2" type="ORF">Ctob_005680</name>
</gene>
<comment type="caution">
    <text evidence="2">The sequence shown here is derived from an EMBL/GenBank/DDBJ whole genome shotgun (WGS) entry which is preliminary data.</text>
</comment>
<dbReference type="AlphaFoldDB" id="A0A0M0K3E8"/>
<feature type="region of interest" description="Disordered" evidence="1">
    <location>
        <begin position="234"/>
        <end position="253"/>
    </location>
</feature>
<feature type="region of interest" description="Disordered" evidence="1">
    <location>
        <begin position="139"/>
        <end position="186"/>
    </location>
</feature>
<feature type="compositionally biased region" description="Basic and acidic residues" evidence="1">
    <location>
        <begin position="234"/>
        <end position="247"/>
    </location>
</feature>
<sequence length="335" mass="34592">MSTSVGDGKRVGNGIVTSRSWGHGAVLWEPGQVKARVVVPGHEVGPAERTLLVATKKVDQDGRLKPLEITLIVEGGITGLQIKQKICTHAEMPSAGSALVPDRMSLTIFGAELADDCTLSSVAPTAALVQARLQIRRRGAEGHGAEGTPTAPQSPSLSKVASSRFASPVKRATKTSPGSPEKSRYVLPPHSLTLRCLLGGVGKPVEVQTSGDMDVATLRRMVASLPIALQASKDDPTAGALAKKDPKASPAETEVPLDKLVLLGEGIDLEIASEIASSGGAGLEAGGEAAEEGARDGAAPEGLVHLRDGHLLSAYGLKTGSLLYLVIEGKQQPAE</sequence>
<evidence type="ECO:0000313" key="3">
    <source>
        <dbReference type="Proteomes" id="UP000037460"/>
    </source>
</evidence>
<dbReference type="Proteomes" id="UP000037460">
    <property type="component" value="Unassembled WGS sequence"/>
</dbReference>
<evidence type="ECO:0008006" key="4">
    <source>
        <dbReference type="Google" id="ProtNLM"/>
    </source>
</evidence>